<dbReference type="SUPFAM" id="SSF141371">
    <property type="entry name" value="PilZ domain-like"/>
    <property type="match status" value="2"/>
</dbReference>
<dbReference type="GO" id="GO:0035438">
    <property type="term" value="F:cyclic-di-GMP binding"/>
    <property type="evidence" value="ECO:0007669"/>
    <property type="project" value="InterPro"/>
</dbReference>
<keyword evidence="3" id="KW-1185">Reference proteome</keyword>
<evidence type="ECO:0000313" key="3">
    <source>
        <dbReference type="Proteomes" id="UP000018542"/>
    </source>
</evidence>
<reference evidence="2 3" key="1">
    <citation type="journal article" date="2014" name="Genome Announc.">
        <title>Complete Genome Sequence of Hyphomicrobium nitrativorans Strain NL23, a Denitrifying Bacterium Isolated from Biofilm of a Methanol-Fed Denitrification System Treating Seawater at the Montreal Biodome.</title>
        <authorList>
            <person name="Martineau C."/>
            <person name="Villeneuve C."/>
            <person name="Mauffrey F."/>
            <person name="Villemur R."/>
        </authorList>
    </citation>
    <scope>NUCLEOTIDE SEQUENCE [LARGE SCALE GENOMIC DNA]</scope>
    <source>
        <strain evidence="2">NL23</strain>
    </source>
</reference>
<feature type="domain" description="PilZ" evidence="1">
    <location>
        <begin position="22"/>
        <end position="111"/>
    </location>
</feature>
<dbReference type="HOGENOM" id="CLU_102943_0_0_5"/>
<name>V5SEQ5_9HYPH</name>
<dbReference type="RefSeq" id="WP_023787799.1">
    <property type="nucleotide sequence ID" value="NC_022997.1"/>
</dbReference>
<dbReference type="Proteomes" id="UP000018542">
    <property type="component" value="Chromosome"/>
</dbReference>
<gene>
    <name evidence="2" type="ORF">W911_12300</name>
</gene>
<dbReference type="Gene3D" id="2.40.10.220">
    <property type="entry name" value="predicted glycosyltransferase like domains"/>
    <property type="match status" value="2"/>
</dbReference>
<dbReference type="AlphaFoldDB" id="V5SEQ5"/>
<dbReference type="OrthoDB" id="9798164at2"/>
<dbReference type="InterPro" id="IPR009875">
    <property type="entry name" value="PilZ_domain"/>
</dbReference>
<dbReference type="Pfam" id="PF07238">
    <property type="entry name" value="PilZ"/>
    <property type="match status" value="2"/>
</dbReference>
<dbReference type="PATRIC" id="fig|1029756.8.peg.2555"/>
<proteinExistence type="predicted"/>
<protein>
    <submittedName>
        <fullName evidence="2">Pilus biosynthesis protein PilZ</fullName>
    </submittedName>
</protein>
<dbReference type="KEGG" id="hni:W911_12300"/>
<evidence type="ECO:0000259" key="1">
    <source>
        <dbReference type="Pfam" id="PF07238"/>
    </source>
</evidence>
<evidence type="ECO:0000313" key="2">
    <source>
        <dbReference type="EMBL" id="AHB49008.1"/>
    </source>
</evidence>
<dbReference type="STRING" id="1029756.W911_12300"/>
<organism evidence="2 3">
    <name type="scientific">Hyphomicrobium nitrativorans NL23</name>
    <dbReference type="NCBI Taxonomy" id="1029756"/>
    <lineage>
        <taxon>Bacteria</taxon>
        <taxon>Pseudomonadati</taxon>
        <taxon>Pseudomonadota</taxon>
        <taxon>Alphaproteobacteria</taxon>
        <taxon>Hyphomicrobiales</taxon>
        <taxon>Hyphomicrobiaceae</taxon>
        <taxon>Hyphomicrobium</taxon>
    </lineage>
</organism>
<accession>V5SEQ5</accession>
<sequence length="209" mass="23439">MSASPANHIRSSIRLDTRIVPDRRRHKRFHLALLGRFMRANKQEFPCRLNDISVGGAAVMSPVEVEMGERIVAYFDEIGGLEGEVARLFDGGFGMRFRVSQHKREKLAAQITWLVNKAELGDSFGRKHKRFELVNKTSTLKLPDGSSVDCRVLDVSLSGASIGTEARPSPGDVVMLGKLRCKVMRYHDRGIGVQFLDIPDPEALRRYFG</sequence>
<feature type="domain" description="PilZ" evidence="1">
    <location>
        <begin position="126"/>
        <end position="207"/>
    </location>
</feature>
<dbReference type="EMBL" id="CP006912">
    <property type="protein sequence ID" value="AHB49008.1"/>
    <property type="molecule type" value="Genomic_DNA"/>
</dbReference>